<keyword evidence="3" id="KW-0813">Transport</keyword>
<keyword evidence="6 9" id="KW-1133">Transmembrane helix</keyword>
<feature type="transmembrane region" description="Helical" evidence="9">
    <location>
        <begin position="316"/>
        <end position="340"/>
    </location>
</feature>
<comment type="similarity">
    <text evidence="2">Belongs to the TrkH potassium transport family.</text>
</comment>
<evidence type="ECO:0000313" key="10">
    <source>
        <dbReference type="EMBL" id="MFC6037233.1"/>
    </source>
</evidence>
<evidence type="ECO:0000256" key="9">
    <source>
        <dbReference type="SAM" id="Phobius"/>
    </source>
</evidence>
<keyword evidence="7" id="KW-0406">Ion transport</keyword>
<feature type="transmembrane region" description="Helical" evidence="9">
    <location>
        <begin position="133"/>
        <end position="155"/>
    </location>
</feature>
<proteinExistence type="inferred from homology"/>
<comment type="caution">
    <text evidence="10">The sequence shown here is derived from an EMBL/GenBank/DDBJ whole genome shotgun (WGS) entry which is preliminary data.</text>
</comment>
<dbReference type="Proteomes" id="UP001596116">
    <property type="component" value="Unassembled WGS sequence"/>
</dbReference>
<sequence>MALISILRTTATLLFIVAAALIAPLLLAWAGAEQTTGAYLFTFSTCLLFGAGAYAASMGKRSASGFRGALSVILIWWALIPVFAALPIMAEGLSFADAYFETVSAMTTTGAWLSHESAVASPAGALWRAELQWLGGLASLAIAAAIFIRPAFIGIDTLLPPFSRGDRNSYLRPLRNAVISFAGVYAVVTVAAFAAFAIAGAPTFDSVILAMTTSASGGFIPHEDGIAAYGMNVEVVLFFFTLLGGVNFILIARVMKGEREKLRDIETGAYLMIVIWAALLFWITAGAGDVVLLGPQLFNAASLVTTNGYVIGEPPPLLTCLVTTIIGAAAVSTAGGFKVLRWLVIMRRAREELRRLISPGAVFGRRRVANELGVWIHFLVFTMTLAFLLMALSIGGHPFDLAAAAAVAALSNAGPLISLAADHADGYAVFDEPLRWLLIVGMILGRIEGAVALALVNRAFWRW</sequence>
<dbReference type="InterPro" id="IPR003445">
    <property type="entry name" value="Cat_transpt"/>
</dbReference>
<name>A0ABW1L2V0_9PROT</name>
<protein>
    <submittedName>
        <fullName evidence="10">Potassium transporter TrkG</fullName>
    </submittedName>
</protein>
<feature type="transmembrane region" description="Helical" evidence="9">
    <location>
        <begin position="374"/>
        <end position="395"/>
    </location>
</feature>
<feature type="transmembrane region" description="Helical" evidence="9">
    <location>
        <begin position="68"/>
        <end position="90"/>
    </location>
</feature>
<dbReference type="PANTHER" id="PTHR32024:SF2">
    <property type="entry name" value="TRK SYSTEM POTASSIUM UPTAKE PROTEIN TRKG-RELATED"/>
    <property type="match status" value="1"/>
</dbReference>
<evidence type="ECO:0000256" key="1">
    <source>
        <dbReference type="ARBA" id="ARBA00004651"/>
    </source>
</evidence>
<dbReference type="PANTHER" id="PTHR32024">
    <property type="entry name" value="TRK SYSTEM POTASSIUM UPTAKE PROTEIN TRKG-RELATED"/>
    <property type="match status" value="1"/>
</dbReference>
<dbReference type="RefSeq" id="WP_379881408.1">
    <property type="nucleotide sequence ID" value="NZ_JBHPON010000003.1"/>
</dbReference>
<reference evidence="10 11" key="1">
    <citation type="submission" date="2024-09" db="EMBL/GenBank/DDBJ databases">
        <authorList>
            <person name="Zhang Z.-H."/>
        </authorList>
    </citation>
    <scope>NUCLEOTIDE SEQUENCE [LARGE SCALE GENOMIC DNA]</scope>
    <source>
        <strain evidence="10 11">HHTR114</strain>
    </source>
</reference>
<feature type="transmembrane region" description="Helical" evidence="9">
    <location>
        <begin position="267"/>
        <end position="285"/>
    </location>
</feature>
<evidence type="ECO:0000256" key="3">
    <source>
        <dbReference type="ARBA" id="ARBA00022448"/>
    </source>
</evidence>
<keyword evidence="11" id="KW-1185">Reference proteome</keyword>
<evidence type="ECO:0000256" key="8">
    <source>
        <dbReference type="ARBA" id="ARBA00023136"/>
    </source>
</evidence>
<dbReference type="Pfam" id="PF02386">
    <property type="entry name" value="TrkH"/>
    <property type="match status" value="2"/>
</dbReference>
<keyword evidence="4" id="KW-1003">Cell membrane</keyword>
<keyword evidence="8 9" id="KW-0472">Membrane</keyword>
<keyword evidence="5 9" id="KW-0812">Transmembrane</keyword>
<evidence type="ECO:0000256" key="2">
    <source>
        <dbReference type="ARBA" id="ARBA00009137"/>
    </source>
</evidence>
<feature type="transmembrane region" description="Helical" evidence="9">
    <location>
        <begin position="12"/>
        <end position="32"/>
    </location>
</feature>
<evidence type="ECO:0000256" key="7">
    <source>
        <dbReference type="ARBA" id="ARBA00023065"/>
    </source>
</evidence>
<feature type="transmembrane region" description="Helical" evidence="9">
    <location>
        <begin position="38"/>
        <end position="56"/>
    </location>
</feature>
<feature type="transmembrane region" description="Helical" evidence="9">
    <location>
        <begin position="176"/>
        <end position="199"/>
    </location>
</feature>
<gene>
    <name evidence="10" type="ORF">ACFMB1_16875</name>
</gene>
<evidence type="ECO:0000313" key="11">
    <source>
        <dbReference type="Proteomes" id="UP001596116"/>
    </source>
</evidence>
<comment type="subcellular location">
    <subcellularLocation>
        <location evidence="1">Cell membrane</location>
        <topology evidence="1">Multi-pass membrane protein</topology>
    </subcellularLocation>
</comment>
<evidence type="ECO:0000256" key="5">
    <source>
        <dbReference type="ARBA" id="ARBA00022692"/>
    </source>
</evidence>
<evidence type="ECO:0000256" key="6">
    <source>
        <dbReference type="ARBA" id="ARBA00022989"/>
    </source>
</evidence>
<accession>A0ABW1L2V0</accession>
<feature type="transmembrane region" description="Helical" evidence="9">
    <location>
        <begin position="235"/>
        <end position="255"/>
    </location>
</feature>
<evidence type="ECO:0000256" key="4">
    <source>
        <dbReference type="ARBA" id="ARBA00022475"/>
    </source>
</evidence>
<dbReference type="EMBL" id="JBHPON010000003">
    <property type="protein sequence ID" value="MFC6037233.1"/>
    <property type="molecule type" value="Genomic_DNA"/>
</dbReference>
<organism evidence="10 11">
    <name type="scientific">Hyphococcus aureus</name>
    <dbReference type="NCBI Taxonomy" id="2666033"/>
    <lineage>
        <taxon>Bacteria</taxon>
        <taxon>Pseudomonadati</taxon>
        <taxon>Pseudomonadota</taxon>
        <taxon>Alphaproteobacteria</taxon>
        <taxon>Parvularculales</taxon>
        <taxon>Parvularculaceae</taxon>
        <taxon>Hyphococcus</taxon>
    </lineage>
</organism>
<feature type="transmembrane region" description="Helical" evidence="9">
    <location>
        <begin position="433"/>
        <end position="456"/>
    </location>
</feature>